<dbReference type="CDD" id="cd00761">
    <property type="entry name" value="Glyco_tranf_GTA_type"/>
    <property type="match status" value="1"/>
</dbReference>
<dbReference type="PANTHER" id="PTHR43685">
    <property type="entry name" value="GLYCOSYLTRANSFERASE"/>
    <property type="match status" value="1"/>
</dbReference>
<dbReference type="Pfam" id="PF00535">
    <property type="entry name" value="Glycos_transf_2"/>
    <property type="match status" value="1"/>
</dbReference>
<organism evidence="2 3">
    <name type="scientific">Phyllobacterium myrsinacearum</name>
    <dbReference type="NCBI Taxonomy" id="28101"/>
    <lineage>
        <taxon>Bacteria</taxon>
        <taxon>Pseudomonadati</taxon>
        <taxon>Pseudomonadota</taxon>
        <taxon>Alphaproteobacteria</taxon>
        <taxon>Hyphomicrobiales</taxon>
        <taxon>Phyllobacteriaceae</taxon>
        <taxon>Phyllobacterium</taxon>
    </lineage>
</organism>
<dbReference type="RefSeq" id="WP_105735467.1">
    <property type="nucleotide sequence ID" value="NZ_PVBT01000006.1"/>
</dbReference>
<evidence type="ECO:0000313" key="2">
    <source>
        <dbReference type="EMBL" id="PRD50844.1"/>
    </source>
</evidence>
<reference evidence="2 3" key="1">
    <citation type="submission" date="2018-02" db="EMBL/GenBank/DDBJ databases">
        <title>The draft genome of Phyllobacterium myrsinacearum DSM5892.</title>
        <authorList>
            <person name="Li L."/>
            <person name="Liu L."/>
            <person name="Zhang X."/>
            <person name="Wang T."/>
        </authorList>
    </citation>
    <scope>NUCLEOTIDE SEQUENCE [LARGE SCALE GENOMIC DNA]</scope>
    <source>
        <strain evidence="2 3">DSM 5892</strain>
    </source>
</reference>
<dbReference type="InterPro" id="IPR001173">
    <property type="entry name" value="Glyco_trans_2-like"/>
</dbReference>
<evidence type="ECO:0000259" key="1">
    <source>
        <dbReference type="Pfam" id="PF00535"/>
    </source>
</evidence>
<dbReference type="Proteomes" id="UP000238563">
    <property type="component" value="Unassembled WGS sequence"/>
</dbReference>
<accession>A0A2S9JD91</accession>
<name>A0A2S9JD91_9HYPH</name>
<gene>
    <name evidence="2" type="ORF">C5750_18470</name>
</gene>
<dbReference type="OrthoDB" id="6116224at2"/>
<proteinExistence type="predicted"/>
<dbReference type="Gene3D" id="3.90.550.10">
    <property type="entry name" value="Spore Coat Polysaccharide Biosynthesis Protein SpsA, Chain A"/>
    <property type="match status" value="1"/>
</dbReference>
<protein>
    <submittedName>
        <fullName evidence="2">Glycosyl transferase family A</fullName>
    </submittedName>
</protein>
<dbReference type="SUPFAM" id="SSF53448">
    <property type="entry name" value="Nucleotide-diphospho-sugar transferases"/>
    <property type="match status" value="1"/>
</dbReference>
<dbReference type="InterPro" id="IPR029044">
    <property type="entry name" value="Nucleotide-diphossugar_trans"/>
</dbReference>
<feature type="domain" description="Glycosyltransferase 2-like" evidence="1">
    <location>
        <begin position="20"/>
        <end position="171"/>
    </location>
</feature>
<evidence type="ECO:0000313" key="3">
    <source>
        <dbReference type="Proteomes" id="UP000238563"/>
    </source>
</evidence>
<keyword evidence="3" id="KW-1185">Reference proteome</keyword>
<dbReference type="AlphaFoldDB" id="A0A2S9JD91"/>
<dbReference type="InterPro" id="IPR050834">
    <property type="entry name" value="Glycosyltransf_2"/>
</dbReference>
<comment type="caution">
    <text evidence="2">The sequence shown here is derived from an EMBL/GenBank/DDBJ whole genome shotgun (WGS) entry which is preliminary data.</text>
</comment>
<dbReference type="PANTHER" id="PTHR43685:SF2">
    <property type="entry name" value="GLYCOSYLTRANSFERASE 2-LIKE DOMAIN-CONTAINING PROTEIN"/>
    <property type="match status" value="1"/>
</dbReference>
<dbReference type="EMBL" id="PVBT01000006">
    <property type="protein sequence ID" value="PRD50844.1"/>
    <property type="molecule type" value="Genomic_DNA"/>
</dbReference>
<sequence length="333" mass="37580">MRIHTRGTAEPGKRSICISTITRNRPFMLQNLLHSYAAMDVPHGADLHFLIVENNEMATLHDVIAQFRALVPQWTVQYEVEPRLGIARARNHALACALAGNHDLMTFADDDERVEPDWLIELLAELDASTLDIIGSPVRAAPISADAPFSAQLVWAGLNRRNMESERKARLRYERNEAHKILLATGSWMGRLSFFDRTGLRFDDSLDLAGGEDWRLYREARKLGARTGWTPHAIAYETVPMDRLTLGYHFRRDRDSSSIETCTRLAQQRARTLLRIPGSLAIRVFKLCSYTLAAPFTRGEALVRLAACMGSIWGICQGCLGKRSSHYRRTSGF</sequence>
<dbReference type="GO" id="GO:0016740">
    <property type="term" value="F:transferase activity"/>
    <property type="evidence" value="ECO:0007669"/>
    <property type="project" value="UniProtKB-KW"/>
</dbReference>
<keyword evidence="2" id="KW-0808">Transferase</keyword>